<evidence type="ECO:0008006" key="8">
    <source>
        <dbReference type="Google" id="ProtNLM"/>
    </source>
</evidence>
<dbReference type="RefSeq" id="WP_013053240.1">
    <property type="nucleotide sequence ID" value="NC_014012.1"/>
</dbReference>
<organism evidence="6 7">
    <name type="scientific">Shewanella violacea (strain JCM 10179 / CIP 106290 / LMG 19151 / DSS12)</name>
    <dbReference type="NCBI Taxonomy" id="637905"/>
    <lineage>
        <taxon>Bacteria</taxon>
        <taxon>Pseudomonadati</taxon>
        <taxon>Pseudomonadota</taxon>
        <taxon>Gammaproteobacteria</taxon>
        <taxon>Alteromonadales</taxon>
        <taxon>Shewanellaceae</taxon>
        <taxon>Shewanella</taxon>
    </lineage>
</organism>
<name>D4ZDN8_SHEVD</name>
<keyword evidence="2 5" id="KW-0812">Transmembrane</keyword>
<sequence length="138" mass="15080">MSVVISGLYISLTAILMVALAMRVVKLRRKHKIGLGSGDNKELELATRVHANLVENAPFAMVLLLVAELNGLSAIYLHLLGVIWIFGRILHAVGLTRGRGGYHLGRFWGGLLSWLVILILAIVNLVHFILGSMGYLIS</sequence>
<comment type="subcellular location">
    <subcellularLocation>
        <location evidence="1">Membrane</location>
    </subcellularLocation>
</comment>
<evidence type="ECO:0000256" key="5">
    <source>
        <dbReference type="SAM" id="Phobius"/>
    </source>
</evidence>
<dbReference type="InterPro" id="IPR001129">
    <property type="entry name" value="Membr-assoc_MAPEG"/>
</dbReference>
<keyword evidence="4 5" id="KW-0472">Membrane</keyword>
<dbReference type="GO" id="GO:0016020">
    <property type="term" value="C:membrane"/>
    <property type="evidence" value="ECO:0007669"/>
    <property type="project" value="UniProtKB-SubCell"/>
</dbReference>
<proteinExistence type="predicted"/>
<dbReference type="Proteomes" id="UP000002350">
    <property type="component" value="Chromosome"/>
</dbReference>
<dbReference type="SUPFAM" id="SSF161084">
    <property type="entry name" value="MAPEG domain-like"/>
    <property type="match status" value="1"/>
</dbReference>
<keyword evidence="3 5" id="KW-1133">Transmembrane helix</keyword>
<accession>D4ZDN8</accession>
<evidence type="ECO:0000256" key="4">
    <source>
        <dbReference type="ARBA" id="ARBA00023136"/>
    </source>
</evidence>
<dbReference type="eggNOG" id="COG3788">
    <property type="taxonomic scope" value="Bacteria"/>
</dbReference>
<feature type="transmembrane region" description="Helical" evidence="5">
    <location>
        <begin position="107"/>
        <end position="130"/>
    </location>
</feature>
<dbReference type="Pfam" id="PF01124">
    <property type="entry name" value="MAPEG"/>
    <property type="match status" value="1"/>
</dbReference>
<dbReference type="STRING" id="637905.SVI_3978"/>
<protein>
    <recommendedName>
        <fullName evidence="8">MAPEG family protein</fullName>
    </recommendedName>
</protein>
<evidence type="ECO:0000313" key="6">
    <source>
        <dbReference type="EMBL" id="BAJ03949.1"/>
    </source>
</evidence>
<evidence type="ECO:0000256" key="2">
    <source>
        <dbReference type="ARBA" id="ARBA00022692"/>
    </source>
</evidence>
<evidence type="ECO:0000313" key="7">
    <source>
        <dbReference type="Proteomes" id="UP000002350"/>
    </source>
</evidence>
<dbReference type="KEGG" id="svo:SVI_3978"/>
<evidence type="ECO:0000256" key="3">
    <source>
        <dbReference type="ARBA" id="ARBA00022989"/>
    </source>
</evidence>
<dbReference type="PANTHER" id="PTHR35814">
    <property type="match status" value="1"/>
</dbReference>
<gene>
    <name evidence="6" type="ordered locus">SVI_3978</name>
</gene>
<evidence type="ECO:0000256" key="1">
    <source>
        <dbReference type="ARBA" id="ARBA00004370"/>
    </source>
</evidence>
<dbReference type="Gene3D" id="1.20.120.550">
    <property type="entry name" value="Membrane associated eicosanoid/glutathione metabolism-like domain"/>
    <property type="match status" value="1"/>
</dbReference>
<dbReference type="InterPro" id="IPR023352">
    <property type="entry name" value="MAPEG-like_dom_sf"/>
</dbReference>
<reference evidence="7" key="1">
    <citation type="journal article" date="2010" name="Mol. Biosyst.">
        <title>Complete genome sequence and comparative analysis of Shewanella violacea, a psychrophilic and piezophilic bacterium from deep sea floor sediments.</title>
        <authorList>
            <person name="Aono E."/>
            <person name="Baba T."/>
            <person name="Ara T."/>
            <person name="Nishi T."/>
            <person name="Nakamichi T."/>
            <person name="Inamoto E."/>
            <person name="Toyonaga H."/>
            <person name="Hasegawa M."/>
            <person name="Takai Y."/>
            <person name="Okumura Y."/>
            <person name="Baba M."/>
            <person name="Tomita M."/>
            <person name="Kato C."/>
            <person name="Oshima T."/>
            <person name="Nakasone K."/>
            <person name="Mori H."/>
        </authorList>
    </citation>
    <scope>NUCLEOTIDE SEQUENCE [LARGE SCALE GENOMIC DNA]</scope>
    <source>
        <strain evidence="7">JCM 10179 / CIP 106290 / LMG 19151 / DSS12</strain>
    </source>
</reference>
<feature type="transmembrane region" description="Helical" evidence="5">
    <location>
        <begin position="73"/>
        <end position="95"/>
    </location>
</feature>
<dbReference type="PANTHER" id="PTHR35814:SF1">
    <property type="entry name" value="GLUTATHIONE S-TRANSFERASE-RELATED"/>
    <property type="match status" value="1"/>
</dbReference>
<feature type="transmembrane region" description="Helical" evidence="5">
    <location>
        <begin position="6"/>
        <end position="25"/>
    </location>
</feature>
<dbReference type="AlphaFoldDB" id="D4ZDN8"/>
<dbReference type="HOGENOM" id="CLU_134926_1_0_6"/>
<keyword evidence="7" id="KW-1185">Reference proteome</keyword>
<dbReference type="OrthoDB" id="8537976at2"/>
<dbReference type="EMBL" id="AP011177">
    <property type="protein sequence ID" value="BAJ03949.1"/>
    <property type="molecule type" value="Genomic_DNA"/>
</dbReference>